<reference evidence="4" key="1">
    <citation type="submission" date="2023-06" db="EMBL/GenBank/DDBJ databases">
        <title>A Treasure from Seagulls: Isolation and Description of Aciduricobacillus qingdaonensis gen. nov., sp. nov., a Rare Obligately Uric Acid-utilizing Member in the Family Bacillaceae.</title>
        <authorList>
            <person name="Liu W."/>
            <person name="Wang B."/>
        </authorList>
    </citation>
    <scope>NUCLEOTIDE SEQUENCE</scope>
    <source>
        <strain evidence="4">44XB</strain>
    </source>
</reference>
<evidence type="ECO:0000259" key="3">
    <source>
        <dbReference type="PROSITE" id="PS51201"/>
    </source>
</evidence>
<name>A0ABY9KT11_9BACI</name>
<dbReference type="Gene3D" id="1.10.287.70">
    <property type="match status" value="1"/>
</dbReference>
<gene>
    <name evidence="4" type="ORF">QR721_09475</name>
</gene>
<protein>
    <submittedName>
        <fullName evidence="4">Potassium channel family protein</fullName>
    </submittedName>
</protein>
<dbReference type="PROSITE" id="PS51201">
    <property type="entry name" value="RCK_N"/>
    <property type="match status" value="1"/>
</dbReference>
<dbReference type="InterPro" id="IPR003148">
    <property type="entry name" value="RCK_N"/>
</dbReference>
<dbReference type="SUPFAM" id="SSF81324">
    <property type="entry name" value="Voltage-gated potassium channels"/>
    <property type="match status" value="1"/>
</dbReference>
<accession>A0ABY9KT11</accession>
<dbReference type="InterPro" id="IPR050721">
    <property type="entry name" value="Trk_Ktr_HKT_K-transport"/>
</dbReference>
<dbReference type="RefSeq" id="WP_348026312.1">
    <property type="nucleotide sequence ID" value="NZ_CP129113.1"/>
</dbReference>
<dbReference type="Proteomes" id="UP001180087">
    <property type="component" value="Chromosome"/>
</dbReference>
<organism evidence="4 5">
    <name type="scientific">Aciduricibacillus chroicocephali</name>
    <dbReference type="NCBI Taxonomy" id="3054939"/>
    <lineage>
        <taxon>Bacteria</taxon>
        <taxon>Bacillati</taxon>
        <taxon>Bacillota</taxon>
        <taxon>Bacilli</taxon>
        <taxon>Bacillales</taxon>
        <taxon>Bacillaceae</taxon>
        <taxon>Aciduricibacillus</taxon>
    </lineage>
</organism>
<dbReference type="GO" id="GO:0034220">
    <property type="term" value="P:monoatomic ion transmembrane transport"/>
    <property type="evidence" value="ECO:0007669"/>
    <property type="project" value="UniProtKB-KW"/>
</dbReference>
<dbReference type="EMBL" id="CP129113">
    <property type="protein sequence ID" value="WLV23866.1"/>
    <property type="molecule type" value="Genomic_DNA"/>
</dbReference>
<feature type="transmembrane region" description="Helical" evidence="2">
    <location>
        <begin position="15"/>
        <end position="37"/>
    </location>
</feature>
<dbReference type="PANTHER" id="PTHR43833">
    <property type="entry name" value="POTASSIUM CHANNEL PROTEIN 2-RELATED-RELATED"/>
    <property type="match status" value="1"/>
</dbReference>
<keyword evidence="2" id="KW-1133">Transmembrane helix</keyword>
<feature type="transmembrane region" description="Helical" evidence="2">
    <location>
        <begin position="43"/>
        <end position="62"/>
    </location>
</feature>
<feature type="domain" description="RCK N-terminal" evidence="3">
    <location>
        <begin position="114"/>
        <end position="244"/>
    </location>
</feature>
<evidence type="ECO:0000313" key="5">
    <source>
        <dbReference type="Proteomes" id="UP001180087"/>
    </source>
</evidence>
<keyword evidence="4" id="KW-0407">Ion channel</keyword>
<sequence>MKKLFLKHAFLRVPLFLRLIIAIPLAMTLFGVLIHFIEPETFPTVFTGIWWTFVTASTVGYGDYVPETFIGKLAGIVLILSGGGLITFYITSVSAAAVRHGNQLTEGKIAFKGQQHYIFIGWNEQTREIFQKIKKKEPDKAVVVIDRTMHRFPLERYPIHFIRGDASLDRTLELASIHTASSVIITADPGMPPRQADNHTILVSIAVRGNNDRISIIAELLTDQQLENAKRAGVTALVRTDRVISSLLFHELYSCRQSTPFRNTMHLLDSQQFHHEAIERKYIGKSYAQLLPIWKDKDLLLLGYIRESSYHMNPPAQIKFKESDILISLIPLKN</sequence>
<dbReference type="InterPro" id="IPR036291">
    <property type="entry name" value="NAD(P)-bd_dom_sf"/>
</dbReference>
<dbReference type="Gene3D" id="3.40.50.720">
    <property type="entry name" value="NAD(P)-binding Rossmann-like Domain"/>
    <property type="match status" value="1"/>
</dbReference>
<dbReference type="Pfam" id="PF07885">
    <property type="entry name" value="Ion_trans_2"/>
    <property type="match status" value="1"/>
</dbReference>
<keyword evidence="2" id="KW-0812">Transmembrane</keyword>
<keyword evidence="4" id="KW-0406">Ion transport</keyword>
<feature type="transmembrane region" description="Helical" evidence="2">
    <location>
        <begin position="69"/>
        <end position="90"/>
    </location>
</feature>
<evidence type="ECO:0000313" key="4">
    <source>
        <dbReference type="EMBL" id="WLV23866.1"/>
    </source>
</evidence>
<evidence type="ECO:0000256" key="1">
    <source>
        <dbReference type="ARBA" id="ARBA00004651"/>
    </source>
</evidence>
<evidence type="ECO:0000256" key="2">
    <source>
        <dbReference type="SAM" id="Phobius"/>
    </source>
</evidence>
<dbReference type="InterPro" id="IPR013099">
    <property type="entry name" value="K_chnl_dom"/>
</dbReference>
<dbReference type="SUPFAM" id="SSF51735">
    <property type="entry name" value="NAD(P)-binding Rossmann-fold domains"/>
    <property type="match status" value="1"/>
</dbReference>
<keyword evidence="2" id="KW-0472">Membrane</keyword>
<proteinExistence type="predicted"/>
<keyword evidence="5" id="KW-1185">Reference proteome</keyword>
<comment type="subcellular location">
    <subcellularLocation>
        <location evidence="1">Cell membrane</location>
        <topology evidence="1">Multi-pass membrane protein</topology>
    </subcellularLocation>
</comment>
<keyword evidence="4" id="KW-0813">Transport</keyword>
<dbReference type="PANTHER" id="PTHR43833:SF9">
    <property type="entry name" value="POTASSIUM CHANNEL PROTEIN YUGO-RELATED"/>
    <property type="match status" value="1"/>
</dbReference>
<dbReference type="Pfam" id="PF02254">
    <property type="entry name" value="TrkA_N"/>
    <property type="match status" value="1"/>
</dbReference>